<evidence type="ECO:0000313" key="4">
    <source>
        <dbReference type="RefSeq" id="XP_014681962.1"/>
    </source>
</evidence>
<sequence length="343" mass="38125">MQKLLADVKTKDELTTYMALNILEHELTQEKHLIVAWRDQAKGNHRDVSHLASSQEEADTKLILHAKEATSAGATIISIHSQDTDVLVLALRRYPELCRNVHFVTGTGQRRRSISLQPIFDALGSSTVAALPGFHAFSGADITGRFSGMSKRKCWKVFVDMDPDVMAAFGQLGTMQNPSEAQMDLLERYVCKLYLPKMDLTTVADVRWHLFKKKQAQAESLPPTHAALRAAIMRAHYQALIWSVDVVANPELPSPDDYGWYLVEGQYRPVMTTLPPAPEAVIHLVRCSCAKTKCSSNRCKCRKAGLRCTELCSCSEGDGCDNMPDDDVGQDDDDDEPSSDDDE</sequence>
<feature type="compositionally biased region" description="Acidic residues" evidence="1">
    <location>
        <begin position="323"/>
        <end position="343"/>
    </location>
</feature>
<gene>
    <name evidence="4" type="primary">LOC106821594</name>
</gene>
<evidence type="ECO:0000256" key="1">
    <source>
        <dbReference type="SAM" id="MobiDB-lite"/>
    </source>
</evidence>
<dbReference type="SMART" id="SM01114">
    <property type="entry name" value="CXC"/>
    <property type="match status" value="1"/>
</dbReference>
<dbReference type="InterPro" id="IPR033467">
    <property type="entry name" value="Tesmin/TSO1-like_CXC"/>
</dbReference>
<evidence type="ECO:0000313" key="3">
    <source>
        <dbReference type="Proteomes" id="UP000695022"/>
    </source>
</evidence>
<feature type="domain" description="Tesmin/TSO1-like CXC" evidence="2">
    <location>
        <begin position="282"/>
        <end position="326"/>
    </location>
</feature>
<proteinExistence type="predicted"/>
<dbReference type="PANTHER" id="PTHR46704">
    <property type="entry name" value="CXC DOMAIN-CONTAINING PROTEIN-RELATED"/>
    <property type="match status" value="1"/>
</dbReference>
<organism evidence="3 4">
    <name type="scientific">Priapulus caudatus</name>
    <name type="common">Priapulid worm</name>
    <dbReference type="NCBI Taxonomy" id="37621"/>
    <lineage>
        <taxon>Eukaryota</taxon>
        <taxon>Metazoa</taxon>
        <taxon>Ecdysozoa</taxon>
        <taxon>Scalidophora</taxon>
        <taxon>Priapulida</taxon>
        <taxon>Priapulimorpha</taxon>
        <taxon>Priapulimorphida</taxon>
        <taxon>Priapulidae</taxon>
        <taxon>Priapulus</taxon>
    </lineage>
</organism>
<dbReference type="Proteomes" id="UP000695022">
    <property type="component" value="Unplaced"/>
</dbReference>
<keyword evidence="3" id="KW-1185">Reference proteome</keyword>
<feature type="region of interest" description="Disordered" evidence="1">
    <location>
        <begin position="318"/>
        <end position="343"/>
    </location>
</feature>
<reference evidence="4" key="1">
    <citation type="submission" date="2025-08" db="UniProtKB">
        <authorList>
            <consortium name="RefSeq"/>
        </authorList>
    </citation>
    <scope>IDENTIFICATION</scope>
</reference>
<name>A0ABM1FBZ1_PRICU</name>
<dbReference type="PANTHER" id="PTHR46704:SF1">
    <property type="entry name" value="TELOMERE LENGTH REGULATION PROTEIN TEL2 HOMOLOG"/>
    <property type="match status" value="1"/>
</dbReference>
<accession>A0ABM1FBZ1</accession>
<dbReference type="GeneID" id="106821594"/>
<evidence type="ECO:0000259" key="2">
    <source>
        <dbReference type="SMART" id="SM01114"/>
    </source>
</evidence>
<dbReference type="RefSeq" id="XP_014681962.1">
    <property type="nucleotide sequence ID" value="XM_014826476.1"/>
</dbReference>
<protein>
    <submittedName>
        <fullName evidence="4">Uncharacterized protein LOC106821594</fullName>
    </submittedName>
</protein>